<reference evidence="2" key="2">
    <citation type="submission" date="2023-06" db="EMBL/GenBank/DDBJ databases">
        <authorList>
            <consortium name="Lawrence Berkeley National Laboratory"/>
            <person name="Haridas S."/>
            <person name="Hensen N."/>
            <person name="Bonometti L."/>
            <person name="Westerberg I."/>
            <person name="Brannstrom I.O."/>
            <person name="Guillou S."/>
            <person name="Cros-Aarteil S."/>
            <person name="Calhoun S."/>
            <person name="Kuo A."/>
            <person name="Mondo S."/>
            <person name="Pangilinan J."/>
            <person name="Riley R."/>
            <person name="Labutti K."/>
            <person name="Andreopoulos B."/>
            <person name="Lipzen A."/>
            <person name="Chen C."/>
            <person name="Yanf M."/>
            <person name="Daum C."/>
            <person name="Ng V."/>
            <person name="Clum A."/>
            <person name="Steindorff A."/>
            <person name="Ohm R."/>
            <person name="Martin F."/>
            <person name="Silar P."/>
            <person name="Natvig D."/>
            <person name="Lalanne C."/>
            <person name="Gautier V."/>
            <person name="Ament-Velasquez S.L."/>
            <person name="Kruys A."/>
            <person name="Hutchinson M.I."/>
            <person name="Powell A.J."/>
            <person name="Barry K."/>
            <person name="Miller A.N."/>
            <person name="Grigoriev I.V."/>
            <person name="Debuchy R."/>
            <person name="Gladieux P."/>
            <person name="Thoren M.H."/>
            <person name="Johannesson H."/>
        </authorList>
    </citation>
    <scope>NUCLEOTIDE SEQUENCE</scope>
    <source>
        <strain evidence="2">CBS 314.62</strain>
    </source>
</reference>
<proteinExistence type="predicted"/>
<protein>
    <submittedName>
        <fullName evidence="2">Uncharacterized protein</fullName>
    </submittedName>
</protein>
<accession>A0AAE1CHD4</accession>
<sequence length="153" mass="16151">MDAFPTNSGGQSTHRANSLGSPRSSAPSQFYLSSCFAAAGAAAAAASCTRPFAFGNSTCLALEVPLSRSLFFSSPLHHPLGVLYLSLFPIVLLRFHGNILLRVLCRFLSSHFGFSAESPRSSILTTVLHLASSSARRIIRAPCACVASPSFST</sequence>
<feature type="region of interest" description="Disordered" evidence="1">
    <location>
        <begin position="1"/>
        <end position="22"/>
    </location>
</feature>
<evidence type="ECO:0000313" key="3">
    <source>
        <dbReference type="Proteomes" id="UP001270362"/>
    </source>
</evidence>
<dbReference type="AlphaFoldDB" id="A0AAE1CHD4"/>
<evidence type="ECO:0000313" key="2">
    <source>
        <dbReference type="EMBL" id="KAK3694405.1"/>
    </source>
</evidence>
<evidence type="ECO:0000256" key="1">
    <source>
        <dbReference type="SAM" id="MobiDB-lite"/>
    </source>
</evidence>
<dbReference type="EMBL" id="JAULSO010000001">
    <property type="protein sequence ID" value="KAK3694405.1"/>
    <property type="molecule type" value="Genomic_DNA"/>
</dbReference>
<reference evidence="2" key="1">
    <citation type="journal article" date="2023" name="Mol. Phylogenet. Evol.">
        <title>Genome-scale phylogeny and comparative genomics of the fungal order Sordariales.</title>
        <authorList>
            <person name="Hensen N."/>
            <person name="Bonometti L."/>
            <person name="Westerberg I."/>
            <person name="Brannstrom I.O."/>
            <person name="Guillou S."/>
            <person name="Cros-Aarteil S."/>
            <person name="Calhoun S."/>
            <person name="Haridas S."/>
            <person name="Kuo A."/>
            <person name="Mondo S."/>
            <person name="Pangilinan J."/>
            <person name="Riley R."/>
            <person name="LaButti K."/>
            <person name="Andreopoulos B."/>
            <person name="Lipzen A."/>
            <person name="Chen C."/>
            <person name="Yan M."/>
            <person name="Daum C."/>
            <person name="Ng V."/>
            <person name="Clum A."/>
            <person name="Steindorff A."/>
            <person name="Ohm R.A."/>
            <person name="Martin F."/>
            <person name="Silar P."/>
            <person name="Natvig D.O."/>
            <person name="Lalanne C."/>
            <person name="Gautier V."/>
            <person name="Ament-Velasquez S.L."/>
            <person name="Kruys A."/>
            <person name="Hutchinson M.I."/>
            <person name="Powell A.J."/>
            <person name="Barry K."/>
            <person name="Miller A.N."/>
            <person name="Grigoriev I.V."/>
            <person name="Debuchy R."/>
            <person name="Gladieux P."/>
            <person name="Hiltunen Thoren M."/>
            <person name="Johannesson H."/>
        </authorList>
    </citation>
    <scope>NUCLEOTIDE SEQUENCE</scope>
    <source>
        <strain evidence="2">CBS 314.62</strain>
    </source>
</reference>
<keyword evidence="3" id="KW-1185">Reference proteome</keyword>
<gene>
    <name evidence="2" type="ORF">B0T22DRAFT_70493</name>
</gene>
<comment type="caution">
    <text evidence="2">The sequence shown here is derived from an EMBL/GenBank/DDBJ whole genome shotgun (WGS) entry which is preliminary data.</text>
</comment>
<dbReference type="Proteomes" id="UP001270362">
    <property type="component" value="Unassembled WGS sequence"/>
</dbReference>
<name>A0AAE1CHD4_9PEZI</name>
<organism evidence="2 3">
    <name type="scientific">Podospora appendiculata</name>
    <dbReference type="NCBI Taxonomy" id="314037"/>
    <lineage>
        <taxon>Eukaryota</taxon>
        <taxon>Fungi</taxon>
        <taxon>Dikarya</taxon>
        <taxon>Ascomycota</taxon>
        <taxon>Pezizomycotina</taxon>
        <taxon>Sordariomycetes</taxon>
        <taxon>Sordariomycetidae</taxon>
        <taxon>Sordariales</taxon>
        <taxon>Podosporaceae</taxon>
        <taxon>Podospora</taxon>
    </lineage>
</organism>